<accession>A0A914UNL3</accession>
<evidence type="ECO:0000256" key="3">
    <source>
        <dbReference type="ARBA" id="ARBA00046271"/>
    </source>
</evidence>
<dbReference type="PANTHER" id="PTHR20990">
    <property type="entry name" value="PEROXISOMAL BIOGENESIS FACTOR 11"/>
    <property type="match status" value="1"/>
</dbReference>
<evidence type="ECO:0000256" key="2">
    <source>
        <dbReference type="ARBA" id="ARBA00023140"/>
    </source>
</evidence>
<dbReference type="AlphaFoldDB" id="A0A914UNL3"/>
<evidence type="ECO:0000256" key="1">
    <source>
        <dbReference type="ARBA" id="ARBA00023136"/>
    </source>
</evidence>
<keyword evidence="4" id="KW-1133">Transmembrane helix</keyword>
<feature type="transmembrane region" description="Helical" evidence="4">
    <location>
        <begin position="141"/>
        <end position="160"/>
    </location>
</feature>
<dbReference type="WBParaSite" id="PSAMB.scaffold1117size35730.g11205.t1">
    <property type="protein sequence ID" value="PSAMB.scaffold1117size35730.g11205.t1"/>
    <property type="gene ID" value="PSAMB.scaffold1117size35730.g11205"/>
</dbReference>
<reference evidence="6" key="1">
    <citation type="submission" date="2022-11" db="UniProtKB">
        <authorList>
            <consortium name="WormBaseParasite"/>
        </authorList>
    </citation>
    <scope>IDENTIFICATION</scope>
</reference>
<keyword evidence="4" id="KW-0812">Transmembrane</keyword>
<evidence type="ECO:0000256" key="4">
    <source>
        <dbReference type="SAM" id="Phobius"/>
    </source>
</evidence>
<dbReference type="Pfam" id="PF05648">
    <property type="entry name" value="PEX11"/>
    <property type="match status" value="1"/>
</dbReference>
<evidence type="ECO:0000313" key="5">
    <source>
        <dbReference type="Proteomes" id="UP000887566"/>
    </source>
</evidence>
<keyword evidence="5" id="KW-1185">Reference proteome</keyword>
<keyword evidence="1 4" id="KW-0472">Membrane</keyword>
<organism evidence="5 6">
    <name type="scientific">Plectus sambesii</name>
    <dbReference type="NCBI Taxonomy" id="2011161"/>
    <lineage>
        <taxon>Eukaryota</taxon>
        <taxon>Metazoa</taxon>
        <taxon>Ecdysozoa</taxon>
        <taxon>Nematoda</taxon>
        <taxon>Chromadorea</taxon>
        <taxon>Plectida</taxon>
        <taxon>Plectina</taxon>
        <taxon>Plectoidea</taxon>
        <taxon>Plectidae</taxon>
        <taxon>Plectus</taxon>
    </lineage>
</organism>
<dbReference type="GO" id="GO:0005778">
    <property type="term" value="C:peroxisomal membrane"/>
    <property type="evidence" value="ECO:0007669"/>
    <property type="project" value="UniProtKB-SubCell"/>
</dbReference>
<dbReference type="PANTHER" id="PTHR20990:SF1">
    <property type="entry name" value="PEROXISOMAL MEMBRANE PROTEIN 11C"/>
    <property type="match status" value="1"/>
</dbReference>
<evidence type="ECO:0000313" key="6">
    <source>
        <dbReference type="WBParaSite" id="PSAMB.scaffold1117size35730.g11205.t1"/>
    </source>
</evidence>
<dbReference type="InterPro" id="IPR008733">
    <property type="entry name" value="PEX11"/>
</dbReference>
<name>A0A914UNL3_9BILA</name>
<protein>
    <submittedName>
        <fullName evidence="6">Peroxisomal membrane protein 11C</fullName>
    </submittedName>
</protein>
<sequence length="166" mass="19237">MIRANLSHFSNPPKKGEDKVSYELQSAVNVLYLLYTPLEHIAWLSDLKLLPFDSARWFRYSLYVWTAALICSIMRSLRVYFGIQRRRAALEFEGELSDAKKRLALEEQEELLSLLSFTTDFINAVNFLPFKGFLWAQTFPAWKTGAFGFIASFAGLLKIYRATKRH</sequence>
<dbReference type="Proteomes" id="UP000887566">
    <property type="component" value="Unplaced"/>
</dbReference>
<proteinExistence type="predicted"/>
<dbReference type="GO" id="GO:0016559">
    <property type="term" value="P:peroxisome fission"/>
    <property type="evidence" value="ECO:0007669"/>
    <property type="project" value="InterPro"/>
</dbReference>
<dbReference type="InterPro" id="IPR026510">
    <property type="entry name" value="PEX11C_met"/>
</dbReference>
<comment type="subcellular location">
    <subcellularLocation>
        <location evidence="3">Peroxisome membrane</location>
    </subcellularLocation>
</comment>
<keyword evidence="2" id="KW-0576">Peroxisome</keyword>